<accession>A0A1L9BF51</accession>
<keyword evidence="2" id="KW-1185">Reference proteome</keyword>
<evidence type="ECO:0000313" key="2">
    <source>
        <dbReference type="Proteomes" id="UP000182229"/>
    </source>
</evidence>
<gene>
    <name evidence="1" type="ORF">BON30_07910</name>
</gene>
<proteinExistence type="predicted"/>
<dbReference type="STRING" id="83449.BON30_07910"/>
<reference evidence="1 2" key="2">
    <citation type="submission" date="2016-12" db="EMBL/GenBank/DDBJ databases">
        <title>Draft Genome Sequence of Cystobacter ferrugineus Strain Cbfe23.</title>
        <authorList>
            <person name="Akbar S."/>
            <person name="Dowd S.E."/>
            <person name="Stevens D.C."/>
        </authorList>
    </citation>
    <scope>NUCLEOTIDE SEQUENCE [LARGE SCALE GENOMIC DNA]</scope>
    <source>
        <strain evidence="1 2">Cbfe23</strain>
    </source>
</reference>
<evidence type="ECO:0000313" key="1">
    <source>
        <dbReference type="EMBL" id="OJH40845.1"/>
    </source>
</evidence>
<protein>
    <submittedName>
        <fullName evidence="1">Uncharacterized protein</fullName>
    </submittedName>
</protein>
<dbReference type="Proteomes" id="UP000182229">
    <property type="component" value="Unassembled WGS sequence"/>
</dbReference>
<dbReference type="AlphaFoldDB" id="A0A1L9BF51"/>
<dbReference type="OrthoDB" id="5499657at2"/>
<organism evidence="1 2">
    <name type="scientific">Cystobacter ferrugineus</name>
    <dbReference type="NCBI Taxonomy" id="83449"/>
    <lineage>
        <taxon>Bacteria</taxon>
        <taxon>Pseudomonadati</taxon>
        <taxon>Myxococcota</taxon>
        <taxon>Myxococcia</taxon>
        <taxon>Myxococcales</taxon>
        <taxon>Cystobacterineae</taxon>
        <taxon>Archangiaceae</taxon>
        <taxon>Cystobacter</taxon>
    </lineage>
</organism>
<dbReference type="RefSeq" id="WP_071897284.1">
    <property type="nucleotide sequence ID" value="NZ_MPIN01000002.1"/>
</dbReference>
<comment type="caution">
    <text evidence="1">The sequence shown here is derived from an EMBL/GenBank/DDBJ whole genome shotgun (WGS) entry which is preliminary data.</text>
</comment>
<name>A0A1L9BF51_9BACT</name>
<reference evidence="2" key="1">
    <citation type="submission" date="2016-11" db="EMBL/GenBank/DDBJ databases">
        <authorList>
            <person name="Shukria A."/>
            <person name="Stevens D.C."/>
        </authorList>
    </citation>
    <scope>NUCLEOTIDE SEQUENCE [LARGE SCALE GENOMIC DNA]</scope>
    <source>
        <strain evidence="2">Cbfe23</strain>
    </source>
</reference>
<dbReference type="EMBL" id="MPIN01000002">
    <property type="protein sequence ID" value="OJH40845.1"/>
    <property type="molecule type" value="Genomic_DNA"/>
</dbReference>
<sequence>MNAQQLLTRLQDTSPNGPLDRLAALVVEHELSQPLTTLLPPALLARAIAKALEGAVASPTAEPELASALQHLQEQLSQDKRTVRDTLPPELAKAAVELASRRYSPDRTLVLALLDRPPVRTLVGALLLNVLIEFSRKVSAPVTENRIAKGFSGLARLAAEQARNSGALGGIAGALSDEIERQVEKRARDFVDSALSGIFQQVADALSNPTRHAEHAELRVALLDGVLGLHLSRLGRELGQVDVPGGTAVARKGISQWLASGRALPELEAFITRAMERDGQRPVREVLGAFGLLDTFQTMGRESARGRLGAIVGAAPFAQWLEEVMREP</sequence>